<organism evidence="2">
    <name type="scientific">Mycobacterium leprae</name>
    <dbReference type="NCBI Taxonomy" id="1769"/>
    <lineage>
        <taxon>Bacteria</taxon>
        <taxon>Bacillati</taxon>
        <taxon>Actinomycetota</taxon>
        <taxon>Actinomycetes</taxon>
        <taxon>Mycobacteriales</taxon>
        <taxon>Mycobacteriaceae</taxon>
        <taxon>Mycobacterium</taxon>
    </lineage>
</organism>
<dbReference type="AlphaFoldDB" id="Q49659"/>
<evidence type="ECO:0000313" key="2">
    <source>
        <dbReference type="EMBL" id="AAA85923.1"/>
    </source>
</evidence>
<dbReference type="Pfam" id="PF23236">
    <property type="entry name" value="WHD_2nd_Lhr"/>
    <property type="match status" value="1"/>
</dbReference>
<name>Q49659_MYCLR</name>
<accession>Q49659</accession>
<feature type="domain" description="Large helicase-related protein winged-helix" evidence="1">
    <location>
        <begin position="28"/>
        <end position="132"/>
    </location>
</feature>
<reference evidence="2" key="2">
    <citation type="journal article" date="1995" name="Gene">
        <title>Genomic organization of the mycobacterial sigma gene cluster.</title>
        <authorList>
            <person name="Doukhan L."/>
            <person name="Predich M."/>
            <person name="Nair G."/>
            <person name="Dussurget O."/>
            <person name="Mandic-Mulec I."/>
            <person name="Cole S.T."/>
            <person name="Smith D.R."/>
            <person name="Smith I."/>
        </authorList>
    </citation>
    <scope>NUCLEOTIDE SEQUENCE</scope>
</reference>
<sequence>MHEGSISLFAERRGALAGQLLDHVELRELCNPEVITATERQLQNLLDNRVGHDTEAIADLLRLLGPLTAADAAAWSNGCSDIHGWLEGVHAARHALTVSFAGSSWGEWPSEDIGQLHDGVVATGPVSVPVIFTVEVATPLG</sequence>
<proteinExistence type="predicted"/>
<dbReference type="EMBL" id="U00012">
    <property type="protein sequence ID" value="AAA85923.1"/>
    <property type="molecule type" value="Genomic_DNA"/>
</dbReference>
<reference evidence="2" key="1">
    <citation type="submission" date="1994-03" db="EMBL/GenBank/DDBJ databases">
        <authorList>
            <person name="Robison K."/>
        </authorList>
    </citation>
    <scope>NUCLEOTIDE SEQUENCE</scope>
</reference>
<dbReference type="InterPro" id="IPR055369">
    <property type="entry name" value="WH2_Lhr"/>
</dbReference>
<protein>
    <submittedName>
        <fullName evidence="2">B1308_C1_146</fullName>
    </submittedName>
</protein>
<evidence type="ECO:0000259" key="1">
    <source>
        <dbReference type="Pfam" id="PF23236"/>
    </source>
</evidence>